<dbReference type="GO" id="GO:0005829">
    <property type="term" value="C:cytosol"/>
    <property type="evidence" value="ECO:0007669"/>
    <property type="project" value="TreeGrafter"/>
</dbReference>
<gene>
    <name evidence="1" type="ORF">CSA56_19290</name>
</gene>
<sequence length="211" mass="23559">MTDRAIIFDLDGTLLDTLQDLAESCNLLRIEKNLPVLANSDYKLLVGNGLDILMRRTLELEIGDDVSCYMHRFKEIYQQRWQRNCCPYPGIDAMLVRLADMQLPLAVLSNKPHAFTALFVDRFLPDARFARVYGHRQEIAKKPDPAAALAIIDELGCTAGKSFFVGDSGVDMQTAKAAGIYAVGVSWGFRSVEELRENGADMIIDSPLQFV</sequence>
<dbReference type="InterPro" id="IPR036412">
    <property type="entry name" value="HAD-like_sf"/>
</dbReference>
<dbReference type="Pfam" id="PF13419">
    <property type="entry name" value="HAD_2"/>
    <property type="match status" value="1"/>
</dbReference>
<dbReference type="Proteomes" id="UP000230821">
    <property type="component" value="Unassembled WGS sequence"/>
</dbReference>
<comment type="caution">
    <text evidence="1">The sequence shown here is derived from an EMBL/GenBank/DDBJ whole genome shotgun (WGS) entry which is preliminary data.</text>
</comment>
<evidence type="ECO:0000313" key="2">
    <source>
        <dbReference type="Proteomes" id="UP000230821"/>
    </source>
</evidence>
<feature type="non-terminal residue" evidence="1">
    <location>
        <position position="211"/>
    </location>
</feature>
<dbReference type="AlphaFoldDB" id="A0A2G6K8F7"/>
<dbReference type="GO" id="GO:0006281">
    <property type="term" value="P:DNA repair"/>
    <property type="evidence" value="ECO:0007669"/>
    <property type="project" value="TreeGrafter"/>
</dbReference>
<dbReference type="Gene3D" id="1.10.150.240">
    <property type="entry name" value="Putative phosphatase, domain 2"/>
    <property type="match status" value="1"/>
</dbReference>
<dbReference type="PANTHER" id="PTHR43434">
    <property type="entry name" value="PHOSPHOGLYCOLATE PHOSPHATASE"/>
    <property type="match status" value="1"/>
</dbReference>
<dbReference type="EMBL" id="PDSK01000194">
    <property type="protein sequence ID" value="PIE31059.1"/>
    <property type="molecule type" value="Genomic_DNA"/>
</dbReference>
<dbReference type="SUPFAM" id="SSF56784">
    <property type="entry name" value="HAD-like"/>
    <property type="match status" value="1"/>
</dbReference>
<dbReference type="InterPro" id="IPR006439">
    <property type="entry name" value="HAD-SF_hydro_IA"/>
</dbReference>
<protein>
    <submittedName>
        <fullName evidence="1">HAD family hydrolase</fullName>
    </submittedName>
</protein>
<evidence type="ECO:0000313" key="1">
    <source>
        <dbReference type="EMBL" id="PIE31059.1"/>
    </source>
</evidence>
<dbReference type="SFLD" id="SFLDS00003">
    <property type="entry name" value="Haloacid_Dehalogenase"/>
    <property type="match status" value="1"/>
</dbReference>
<dbReference type="GO" id="GO:0008967">
    <property type="term" value="F:phosphoglycolate phosphatase activity"/>
    <property type="evidence" value="ECO:0007669"/>
    <property type="project" value="TreeGrafter"/>
</dbReference>
<organism evidence="1 2">
    <name type="scientific">candidate division KSB3 bacterium</name>
    <dbReference type="NCBI Taxonomy" id="2044937"/>
    <lineage>
        <taxon>Bacteria</taxon>
        <taxon>candidate division KSB3</taxon>
    </lineage>
</organism>
<keyword evidence="1" id="KW-0378">Hydrolase</keyword>
<dbReference type="InterPro" id="IPR023214">
    <property type="entry name" value="HAD_sf"/>
</dbReference>
<dbReference type="SFLD" id="SFLDG01129">
    <property type="entry name" value="C1.5:_HAD__Beta-PGM__Phosphata"/>
    <property type="match status" value="1"/>
</dbReference>
<name>A0A2G6K8F7_9BACT</name>
<dbReference type="InterPro" id="IPR050155">
    <property type="entry name" value="HAD-like_hydrolase_sf"/>
</dbReference>
<reference evidence="1 2" key="1">
    <citation type="submission" date="2017-10" db="EMBL/GenBank/DDBJ databases">
        <title>Novel microbial diversity and functional potential in the marine mammal oral microbiome.</title>
        <authorList>
            <person name="Dudek N.K."/>
            <person name="Sun C.L."/>
            <person name="Burstein D."/>
            <person name="Kantor R.S."/>
            <person name="Aliaga Goltsman D.S."/>
            <person name="Bik E.M."/>
            <person name="Thomas B.C."/>
            <person name="Banfield J.F."/>
            <person name="Relman D.A."/>
        </authorList>
    </citation>
    <scope>NUCLEOTIDE SEQUENCE [LARGE SCALE GENOMIC DNA]</scope>
    <source>
        <strain evidence="1">DOLJORAL78_47_16</strain>
    </source>
</reference>
<proteinExistence type="predicted"/>
<accession>A0A2G6K8F7</accession>
<dbReference type="InterPro" id="IPR041492">
    <property type="entry name" value="HAD_2"/>
</dbReference>
<dbReference type="PANTHER" id="PTHR43434:SF1">
    <property type="entry name" value="PHOSPHOGLYCOLATE PHOSPHATASE"/>
    <property type="match status" value="1"/>
</dbReference>
<dbReference type="NCBIfam" id="TIGR01549">
    <property type="entry name" value="HAD-SF-IA-v1"/>
    <property type="match status" value="1"/>
</dbReference>
<dbReference type="InterPro" id="IPR023198">
    <property type="entry name" value="PGP-like_dom2"/>
</dbReference>
<dbReference type="Gene3D" id="3.40.50.1000">
    <property type="entry name" value="HAD superfamily/HAD-like"/>
    <property type="match status" value="1"/>
</dbReference>